<dbReference type="EMBL" id="UINC01038585">
    <property type="protein sequence ID" value="SVB35808.1"/>
    <property type="molecule type" value="Genomic_DNA"/>
</dbReference>
<gene>
    <name evidence="2" type="ORF">METZ01_LOCUS188662</name>
</gene>
<proteinExistence type="predicted"/>
<evidence type="ECO:0000256" key="1">
    <source>
        <dbReference type="SAM" id="Phobius"/>
    </source>
</evidence>
<feature type="transmembrane region" description="Helical" evidence="1">
    <location>
        <begin position="16"/>
        <end position="35"/>
    </location>
</feature>
<dbReference type="AlphaFoldDB" id="A0A382DBL0"/>
<sequence>VALFGDLFIFGDVMEFIFFGPIIVYWIGGIIYYTVTGTTPDW</sequence>
<evidence type="ECO:0000313" key="2">
    <source>
        <dbReference type="EMBL" id="SVB35808.1"/>
    </source>
</evidence>
<accession>A0A382DBL0</accession>
<reference evidence="2" key="1">
    <citation type="submission" date="2018-05" db="EMBL/GenBank/DDBJ databases">
        <authorList>
            <person name="Lanie J.A."/>
            <person name="Ng W.-L."/>
            <person name="Kazmierczak K.M."/>
            <person name="Andrzejewski T.M."/>
            <person name="Davidsen T.M."/>
            <person name="Wayne K.J."/>
            <person name="Tettelin H."/>
            <person name="Glass J.I."/>
            <person name="Rusch D."/>
            <person name="Podicherti R."/>
            <person name="Tsui H.-C.T."/>
            <person name="Winkler M.E."/>
        </authorList>
    </citation>
    <scope>NUCLEOTIDE SEQUENCE</scope>
</reference>
<organism evidence="2">
    <name type="scientific">marine metagenome</name>
    <dbReference type="NCBI Taxonomy" id="408172"/>
    <lineage>
        <taxon>unclassified sequences</taxon>
        <taxon>metagenomes</taxon>
        <taxon>ecological metagenomes</taxon>
    </lineage>
</organism>
<keyword evidence="1" id="KW-0812">Transmembrane</keyword>
<protein>
    <submittedName>
        <fullName evidence="2">Uncharacterized protein</fullName>
    </submittedName>
</protein>
<feature type="non-terminal residue" evidence="2">
    <location>
        <position position="1"/>
    </location>
</feature>
<keyword evidence="1" id="KW-1133">Transmembrane helix</keyword>
<keyword evidence="1" id="KW-0472">Membrane</keyword>
<name>A0A382DBL0_9ZZZZ</name>